<protein>
    <submittedName>
        <fullName evidence="1">Uncharacterized protein</fullName>
    </submittedName>
</protein>
<organism evidence="1">
    <name type="scientific">marine sediment metagenome</name>
    <dbReference type="NCBI Taxonomy" id="412755"/>
    <lineage>
        <taxon>unclassified sequences</taxon>
        <taxon>metagenomes</taxon>
        <taxon>ecological metagenomes</taxon>
    </lineage>
</organism>
<name>X0U8V1_9ZZZZ</name>
<sequence>MVLEMSEPIDKEAEITKFPGIASLSLSVTPISEKDNFEVIEAVVRVYDDNNEQIMQHKARSLFSIAKTLKLFIQNRTNLPINDRRMAVWCSTYFEKLGIKLGEEEAYQIIKKASQALEKLSRVTIEHVEASDLVSIEVDVLANLIALKSDHLLSE</sequence>
<reference evidence="1" key="1">
    <citation type="journal article" date="2014" name="Front. Microbiol.">
        <title>High frequency of phylogenetically diverse reductive dehalogenase-homologous genes in deep subseafloor sedimentary metagenomes.</title>
        <authorList>
            <person name="Kawai M."/>
            <person name="Futagami T."/>
            <person name="Toyoda A."/>
            <person name="Takaki Y."/>
            <person name="Nishi S."/>
            <person name="Hori S."/>
            <person name="Arai W."/>
            <person name="Tsubouchi T."/>
            <person name="Morono Y."/>
            <person name="Uchiyama I."/>
            <person name="Ito T."/>
            <person name="Fujiyama A."/>
            <person name="Inagaki F."/>
            <person name="Takami H."/>
        </authorList>
    </citation>
    <scope>NUCLEOTIDE SEQUENCE</scope>
    <source>
        <strain evidence="1">Expedition CK06-06</strain>
    </source>
</reference>
<comment type="caution">
    <text evidence="1">The sequence shown here is derived from an EMBL/GenBank/DDBJ whole genome shotgun (WGS) entry which is preliminary data.</text>
</comment>
<feature type="non-terminal residue" evidence="1">
    <location>
        <position position="155"/>
    </location>
</feature>
<accession>X0U8V1</accession>
<proteinExistence type="predicted"/>
<evidence type="ECO:0000313" key="1">
    <source>
        <dbReference type="EMBL" id="GAG01945.1"/>
    </source>
</evidence>
<dbReference type="EMBL" id="BARS01029209">
    <property type="protein sequence ID" value="GAG01945.1"/>
    <property type="molecule type" value="Genomic_DNA"/>
</dbReference>
<gene>
    <name evidence="1" type="ORF">S01H1_45683</name>
</gene>
<dbReference type="AlphaFoldDB" id="X0U8V1"/>